<dbReference type="InterPro" id="IPR036249">
    <property type="entry name" value="Thioredoxin-like_sf"/>
</dbReference>
<comment type="similarity">
    <text evidence="1">Belongs to the GST superfamily. Phi family.</text>
</comment>
<evidence type="ECO:0000313" key="8">
    <source>
        <dbReference type="Proteomes" id="UP000053257"/>
    </source>
</evidence>
<dbReference type="PANTHER" id="PTHR43900">
    <property type="entry name" value="GLUTATHIONE S-TRANSFERASE RHO"/>
    <property type="match status" value="1"/>
</dbReference>
<dbReference type="Proteomes" id="UP000053257">
    <property type="component" value="Unassembled WGS sequence"/>
</dbReference>
<evidence type="ECO:0000256" key="3">
    <source>
        <dbReference type="ARBA" id="ARBA00022679"/>
    </source>
</evidence>
<accession>A0A0C3NAA5</accession>
<dbReference type="InterPro" id="IPR036282">
    <property type="entry name" value="Glutathione-S-Trfase_C_sf"/>
</dbReference>
<evidence type="ECO:0000256" key="4">
    <source>
        <dbReference type="ARBA" id="ARBA00047960"/>
    </source>
</evidence>
<organism evidence="7 8">
    <name type="scientific">Phlebiopsis gigantea (strain 11061_1 CR5-6)</name>
    <name type="common">White-rot fungus</name>
    <name type="synonym">Peniophora gigantea</name>
    <dbReference type="NCBI Taxonomy" id="745531"/>
    <lineage>
        <taxon>Eukaryota</taxon>
        <taxon>Fungi</taxon>
        <taxon>Dikarya</taxon>
        <taxon>Basidiomycota</taxon>
        <taxon>Agaricomycotina</taxon>
        <taxon>Agaricomycetes</taxon>
        <taxon>Polyporales</taxon>
        <taxon>Phanerochaetaceae</taxon>
        <taxon>Phlebiopsis</taxon>
    </lineage>
</organism>
<dbReference type="GO" id="GO:0043295">
    <property type="term" value="F:glutathione binding"/>
    <property type="evidence" value="ECO:0007669"/>
    <property type="project" value="TreeGrafter"/>
</dbReference>
<evidence type="ECO:0000256" key="2">
    <source>
        <dbReference type="ARBA" id="ARBA00012452"/>
    </source>
</evidence>
<keyword evidence="8" id="KW-1185">Reference proteome</keyword>
<dbReference type="PROSITE" id="PS50404">
    <property type="entry name" value="GST_NTER"/>
    <property type="match status" value="1"/>
</dbReference>
<dbReference type="Gene3D" id="3.40.30.10">
    <property type="entry name" value="Glutaredoxin"/>
    <property type="match status" value="1"/>
</dbReference>
<dbReference type="Pfam" id="PF02798">
    <property type="entry name" value="GST_N"/>
    <property type="match status" value="1"/>
</dbReference>
<dbReference type="SFLD" id="SFLDG01154">
    <property type="entry name" value="Main.5:_Phi-like"/>
    <property type="match status" value="1"/>
</dbReference>
<dbReference type="Gene3D" id="1.20.1050.10">
    <property type="match status" value="1"/>
</dbReference>
<evidence type="ECO:0000259" key="5">
    <source>
        <dbReference type="PROSITE" id="PS50404"/>
    </source>
</evidence>
<dbReference type="InterPro" id="IPR034347">
    <property type="entry name" value="GST_Phi_C"/>
</dbReference>
<dbReference type="GO" id="GO:0005737">
    <property type="term" value="C:cytoplasm"/>
    <property type="evidence" value="ECO:0007669"/>
    <property type="project" value="TreeGrafter"/>
</dbReference>
<evidence type="ECO:0000256" key="1">
    <source>
        <dbReference type="ARBA" id="ARBA00010128"/>
    </source>
</evidence>
<feature type="domain" description="GST C-terminal" evidence="6">
    <location>
        <begin position="92"/>
        <end position="216"/>
    </location>
</feature>
<evidence type="ECO:0000259" key="6">
    <source>
        <dbReference type="PROSITE" id="PS50405"/>
    </source>
</evidence>
<dbReference type="GO" id="GO:0004364">
    <property type="term" value="F:glutathione transferase activity"/>
    <property type="evidence" value="ECO:0007669"/>
    <property type="project" value="UniProtKB-EC"/>
</dbReference>
<dbReference type="AlphaFoldDB" id="A0A0C3NAA5"/>
<dbReference type="CDD" id="cd03053">
    <property type="entry name" value="GST_N_Phi"/>
    <property type="match status" value="1"/>
</dbReference>
<name>A0A0C3NAA5_PHLG1</name>
<dbReference type="GO" id="GO:0009636">
    <property type="term" value="P:response to toxic substance"/>
    <property type="evidence" value="ECO:0007669"/>
    <property type="project" value="UniProtKB-ARBA"/>
</dbReference>
<dbReference type="EMBL" id="KN840796">
    <property type="protein sequence ID" value="KIP01414.1"/>
    <property type="molecule type" value="Genomic_DNA"/>
</dbReference>
<dbReference type="Pfam" id="PF00043">
    <property type="entry name" value="GST_C"/>
    <property type="match status" value="1"/>
</dbReference>
<dbReference type="FunFam" id="3.40.30.10:FF:000016">
    <property type="entry name" value="Glutathione S-transferase F2"/>
    <property type="match status" value="1"/>
</dbReference>
<dbReference type="HOGENOM" id="CLU_011226_5_1_1"/>
<dbReference type="InterPro" id="IPR004045">
    <property type="entry name" value="Glutathione_S-Trfase_N"/>
</dbReference>
<comment type="catalytic activity">
    <reaction evidence="4">
        <text>RX + glutathione = an S-substituted glutathione + a halide anion + H(+)</text>
        <dbReference type="Rhea" id="RHEA:16437"/>
        <dbReference type="ChEBI" id="CHEBI:15378"/>
        <dbReference type="ChEBI" id="CHEBI:16042"/>
        <dbReference type="ChEBI" id="CHEBI:17792"/>
        <dbReference type="ChEBI" id="CHEBI:57925"/>
        <dbReference type="ChEBI" id="CHEBI:90779"/>
        <dbReference type="EC" id="2.5.1.18"/>
    </reaction>
</comment>
<dbReference type="OrthoDB" id="249703at2759"/>
<dbReference type="SFLD" id="SFLDG00358">
    <property type="entry name" value="Main_(cytGST)"/>
    <property type="match status" value="1"/>
</dbReference>
<dbReference type="PROSITE" id="PS50405">
    <property type="entry name" value="GST_CTER"/>
    <property type="match status" value="1"/>
</dbReference>
<dbReference type="EC" id="2.5.1.18" evidence="2"/>
<proteinExistence type="inferred from homology"/>
<dbReference type="SFLD" id="SFLDS00019">
    <property type="entry name" value="Glutathione_Transferase_(cytos"/>
    <property type="match status" value="1"/>
</dbReference>
<evidence type="ECO:0000313" key="7">
    <source>
        <dbReference type="EMBL" id="KIP01414.1"/>
    </source>
</evidence>
<keyword evidence="3" id="KW-0808">Transferase</keyword>
<dbReference type="PANTHER" id="PTHR43900:SF3">
    <property type="entry name" value="GLUTATHIONE S-TRANSFERASE RHO"/>
    <property type="match status" value="1"/>
</dbReference>
<dbReference type="GO" id="GO:0006749">
    <property type="term" value="P:glutathione metabolic process"/>
    <property type="evidence" value="ECO:0007669"/>
    <property type="project" value="TreeGrafter"/>
</dbReference>
<dbReference type="FunFam" id="1.20.1050.10:FF:000004">
    <property type="entry name" value="Glutathione S-transferase F2"/>
    <property type="match status" value="1"/>
</dbReference>
<dbReference type="InterPro" id="IPR010987">
    <property type="entry name" value="Glutathione-S-Trfase_C-like"/>
</dbReference>
<protein>
    <recommendedName>
        <fullName evidence="2">glutathione transferase</fullName>
        <ecNumber evidence="2">2.5.1.18</ecNumber>
    </recommendedName>
</protein>
<gene>
    <name evidence="7" type="ORF">PHLGIDRAFT_113065</name>
</gene>
<sequence length="216" mass="23867">MVLKLYGMPASTCTRRVATALKEKNVPYELVPVDLAKGEHKAAAFIAKQPFGQVPYIVDDDGFTLFESRAIARYVAAKYRAQGNPIVPAADDVQGNALLEQAISIEGSNFDPFASGIAAEKVFRPLRGFETNETILERHTTALDAKLDGYEAILSKQKYLAGNEVTLADLFHLPYGAMVTQLGYNYLVDEVKRPNVARWWKDITSRPSWQAVKDGA</sequence>
<dbReference type="CDD" id="cd03187">
    <property type="entry name" value="GST_C_Phi"/>
    <property type="match status" value="1"/>
</dbReference>
<dbReference type="SUPFAM" id="SSF47616">
    <property type="entry name" value="GST C-terminal domain-like"/>
    <property type="match status" value="1"/>
</dbReference>
<dbReference type="SUPFAM" id="SSF52833">
    <property type="entry name" value="Thioredoxin-like"/>
    <property type="match status" value="1"/>
</dbReference>
<dbReference type="STRING" id="745531.A0A0C3NAA5"/>
<reference evidence="7 8" key="1">
    <citation type="journal article" date="2014" name="PLoS Genet.">
        <title>Analysis of the Phlebiopsis gigantea genome, transcriptome and secretome provides insight into its pioneer colonization strategies of wood.</title>
        <authorList>
            <person name="Hori C."/>
            <person name="Ishida T."/>
            <person name="Igarashi K."/>
            <person name="Samejima M."/>
            <person name="Suzuki H."/>
            <person name="Master E."/>
            <person name="Ferreira P."/>
            <person name="Ruiz-Duenas F.J."/>
            <person name="Held B."/>
            <person name="Canessa P."/>
            <person name="Larrondo L.F."/>
            <person name="Schmoll M."/>
            <person name="Druzhinina I.S."/>
            <person name="Kubicek C.P."/>
            <person name="Gaskell J.A."/>
            <person name="Kersten P."/>
            <person name="St John F."/>
            <person name="Glasner J."/>
            <person name="Sabat G."/>
            <person name="Splinter BonDurant S."/>
            <person name="Syed K."/>
            <person name="Yadav J."/>
            <person name="Mgbeahuruike A.C."/>
            <person name="Kovalchuk A."/>
            <person name="Asiegbu F.O."/>
            <person name="Lackner G."/>
            <person name="Hoffmeister D."/>
            <person name="Rencoret J."/>
            <person name="Gutierrez A."/>
            <person name="Sun H."/>
            <person name="Lindquist E."/>
            <person name="Barry K."/>
            <person name="Riley R."/>
            <person name="Grigoriev I.V."/>
            <person name="Henrissat B."/>
            <person name="Kues U."/>
            <person name="Berka R.M."/>
            <person name="Martinez A.T."/>
            <person name="Covert S.F."/>
            <person name="Blanchette R.A."/>
            <person name="Cullen D."/>
        </authorList>
    </citation>
    <scope>NUCLEOTIDE SEQUENCE [LARGE SCALE GENOMIC DNA]</scope>
    <source>
        <strain evidence="7 8">11061_1 CR5-6</strain>
    </source>
</reference>
<dbReference type="InterPro" id="IPR004046">
    <property type="entry name" value="GST_C"/>
</dbReference>
<feature type="domain" description="GST N-terminal" evidence="5">
    <location>
        <begin position="1"/>
        <end position="83"/>
    </location>
</feature>
<dbReference type="InterPro" id="IPR040079">
    <property type="entry name" value="Glutathione_S-Trfase"/>
</dbReference>